<dbReference type="InterPro" id="IPR046450">
    <property type="entry name" value="PA_dom_sf"/>
</dbReference>
<dbReference type="AlphaFoldDB" id="A0AAD6IWM9"/>
<dbReference type="SUPFAM" id="SSF52025">
    <property type="entry name" value="PA domain"/>
    <property type="match status" value="1"/>
</dbReference>
<evidence type="ECO:0000256" key="5">
    <source>
        <dbReference type="ARBA" id="ARBA00022729"/>
    </source>
</evidence>
<keyword evidence="2" id="KW-0134">Cell wall</keyword>
<evidence type="ECO:0000256" key="7">
    <source>
        <dbReference type="ARBA" id="ARBA00022825"/>
    </source>
</evidence>
<comment type="caution">
    <text evidence="15">The sequence shown here is derived from an EMBL/GenBank/DDBJ whole genome shotgun (WGS) entry which is preliminary data.</text>
</comment>
<dbReference type="GO" id="GO:0006508">
    <property type="term" value="P:proteolysis"/>
    <property type="evidence" value="ECO:0007669"/>
    <property type="project" value="UniProtKB-KW"/>
</dbReference>
<organism evidence="15 16">
    <name type="scientific">Drechslerella dactyloides</name>
    <name type="common">Nematode-trapping fungus</name>
    <name type="synonym">Arthrobotrys dactyloides</name>
    <dbReference type="NCBI Taxonomy" id="74499"/>
    <lineage>
        <taxon>Eukaryota</taxon>
        <taxon>Fungi</taxon>
        <taxon>Dikarya</taxon>
        <taxon>Ascomycota</taxon>
        <taxon>Pezizomycotina</taxon>
        <taxon>Orbiliomycetes</taxon>
        <taxon>Orbiliales</taxon>
        <taxon>Orbiliaceae</taxon>
        <taxon>Drechslerella</taxon>
    </lineage>
</organism>
<dbReference type="InterPro" id="IPR000209">
    <property type="entry name" value="Peptidase_S8/S53_dom"/>
</dbReference>
<dbReference type="CDD" id="cd07489">
    <property type="entry name" value="Peptidases_S8_5"/>
    <property type="match status" value="1"/>
</dbReference>
<evidence type="ECO:0000256" key="9">
    <source>
        <dbReference type="PROSITE-ProRule" id="PRU01240"/>
    </source>
</evidence>
<keyword evidence="6 9" id="KW-0378">Hydrolase</keyword>
<keyword evidence="3" id="KW-0964">Secreted</keyword>
<evidence type="ECO:0000259" key="13">
    <source>
        <dbReference type="Pfam" id="PF02225"/>
    </source>
</evidence>
<dbReference type="InterPro" id="IPR050131">
    <property type="entry name" value="Peptidase_S8_subtilisin-like"/>
</dbReference>
<feature type="active site" description="Charge relay system" evidence="8 9">
    <location>
        <position position="159"/>
    </location>
</feature>
<feature type="active site" description="Charge relay system" evidence="8 9">
    <location>
        <position position="208"/>
    </location>
</feature>
<name>A0AAD6IWM9_DREDA</name>
<evidence type="ECO:0000256" key="8">
    <source>
        <dbReference type="PIRSR" id="PIRSR615500-1"/>
    </source>
</evidence>
<gene>
    <name evidence="15" type="ORF">Dda_5685</name>
</gene>
<feature type="domain" description="C5a peptidase/Subtilisin-like protease SBT2-like Fn3-like" evidence="14">
    <location>
        <begin position="611"/>
        <end position="725"/>
    </location>
</feature>
<dbReference type="Proteomes" id="UP001221413">
    <property type="component" value="Unassembled WGS sequence"/>
</dbReference>
<evidence type="ECO:0000256" key="3">
    <source>
        <dbReference type="ARBA" id="ARBA00022525"/>
    </source>
</evidence>
<dbReference type="Pfam" id="PF02225">
    <property type="entry name" value="PA"/>
    <property type="match status" value="1"/>
</dbReference>
<dbReference type="PANTHER" id="PTHR43806">
    <property type="entry name" value="PEPTIDASE S8"/>
    <property type="match status" value="1"/>
</dbReference>
<keyword evidence="5 11" id="KW-0732">Signal</keyword>
<dbReference type="InterPro" id="IPR010435">
    <property type="entry name" value="C5a/SBT2-like_Fn3"/>
</dbReference>
<dbReference type="PROSITE" id="PS00136">
    <property type="entry name" value="SUBTILASE_ASP"/>
    <property type="match status" value="1"/>
</dbReference>
<evidence type="ECO:0000256" key="6">
    <source>
        <dbReference type="ARBA" id="ARBA00022801"/>
    </source>
</evidence>
<dbReference type="PROSITE" id="PS00138">
    <property type="entry name" value="SUBTILASE_SER"/>
    <property type="match status" value="1"/>
</dbReference>
<dbReference type="GO" id="GO:0016020">
    <property type="term" value="C:membrane"/>
    <property type="evidence" value="ECO:0007669"/>
    <property type="project" value="InterPro"/>
</dbReference>
<dbReference type="InterPro" id="IPR022398">
    <property type="entry name" value="Peptidase_S8_His-AS"/>
</dbReference>
<keyword evidence="4 9" id="KW-0645">Protease</keyword>
<sequence length="878" mass="92932">MPQSGTMHLQTFLTFVGLLSPTLAQRILPGAYIAEIKGANSNDFLNKARSSGIRVRHRLALNQETSIFNGVSFDLEDDTADNRAIIESWGEVVQLSPVRLYDATAPVGRKVTRDVATLISRQAENNLTVDAYPPHLQGNVNKLRAEGLTGSGIKIAVVDTGIDYTHPSLGGKFGPGNKVAFGTDLVGNDYTGENIPVPGQDPMDCAGHGTHVAGIIAAMDKDFTGVSPDVTLGAYRVFGCPNGVAGSASNDVLISAFLQAQADGADLITASIGGPSGWTEDPWALVVQRIVEAGTPCTIAAGNEGDQGLFYASGAADAIGAISVASINNLNSPEVLTSAKYSSGSAGTKDKKFGYTPAVGTFGSETYDVYVPVANGQISDGCAGLPDDATALEKKMVVIRRGSCTFDDKVKAAVAKGAKNVIIVNNVPGTIQASVTVQNVNVGMVEPETGDEWLKLVTGKDSISVTFDKSAPVFITAVANPSSGGSLSIFTTWGPTNEMYQRPHIGAPGGNILSTYPLIFGGYAVLSGTSMATPYVAGVIGLYLEKAKKEGRKVTPAELRVGLTTTGRPLVFNDGTKNSTFLAPVAQQGGGLVDAYKFLNSKTVVDTDLLEFNDTQNFHRNRDFKITNNGQETINYKLTAIGGATAYTLNQGSTLPSVFPPDMLESYASVTIEPSDLSVKPGQSKRVVVTVAQPAGIDSARVPVYGGWINITPDKGEDQLSIPYMGIGAAMKKATVTNFEQGFPILLNSKNQTIFVNGTKVSQAFPPGIAWGLALGSGVVRIDVVSVSAPDSNDVSVFTDKTVGSFPGYPSYWNPRTEADKNTTSLWRGRVVKKEGDQSVRVPAGTYKFVYRALKMTGRKETGRDYERWESPSFDYNP</sequence>
<evidence type="ECO:0000256" key="4">
    <source>
        <dbReference type="ARBA" id="ARBA00022670"/>
    </source>
</evidence>
<dbReference type="InterPro" id="IPR036852">
    <property type="entry name" value="Peptidase_S8/S53_dom_sf"/>
</dbReference>
<dbReference type="PROSITE" id="PS00137">
    <property type="entry name" value="SUBTILASE_HIS"/>
    <property type="match status" value="1"/>
</dbReference>
<dbReference type="Gene3D" id="3.40.50.200">
    <property type="entry name" value="Peptidase S8/S53 domain"/>
    <property type="match status" value="2"/>
</dbReference>
<evidence type="ECO:0000256" key="10">
    <source>
        <dbReference type="RuleBase" id="RU003355"/>
    </source>
</evidence>
<dbReference type="Pfam" id="PF06280">
    <property type="entry name" value="fn3_5"/>
    <property type="match status" value="1"/>
</dbReference>
<dbReference type="InterPro" id="IPR003137">
    <property type="entry name" value="PA_domain"/>
</dbReference>
<reference evidence="15" key="1">
    <citation type="submission" date="2023-01" db="EMBL/GenBank/DDBJ databases">
        <title>The chitinases involved in constricting ring structure development in the nematode-trapping fungus Drechslerella dactyloides.</title>
        <authorList>
            <person name="Wang R."/>
            <person name="Zhang L."/>
            <person name="Tang P."/>
            <person name="Li S."/>
            <person name="Liang L."/>
        </authorList>
    </citation>
    <scope>NUCLEOTIDE SEQUENCE</scope>
    <source>
        <strain evidence="15">YMF1.00031</strain>
    </source>
</reference>
<keyword evidence="16" id="KW-1185">Reference proteome</keyword>
<keyword evidence="7 9" id="KW-0720">Serine protease</keyword>
<feature type="signal peptide" evidence="11">
    <location>
        <begin position="1"/>
        <end position="24"/>
    </location>
</feature>
<evidence type="ECO:0000259" key="14">
    <source>
        <dbReference type="Pfam" id="PF06280"/>
    </source>
</evidence>
<comment type="similarity">
    <text evidence="1 9 10">Belongs to the peptidase S8 family.</text>
</comment>
<feature type="domain" description="Peptidase S8/S53" evidence="12">
    <location>
        <begin position="150"/>
        <end position="567"/>
    </location>
</feature>
<feature type="active site" description="Charge relay system" evidence="8 9">
    <location>
        <position position="530"/>
    </location>
</feature>
<evidence type="ECO:0000259" key="12">
    <source>
        <dbReference type="Pfam" id="PF00082"/>
    </source>
</evidence>
<evidence type="ECO:0000313" key="15">
    <source>
        <dbReference type="EMBL" id="KAJ6260039.1"/>
    </source>
</evidence>
<dbReference type="PANTHER" id="PTHR43806:SF66">
    <property type="entry name" value="SERIN ENDOPEPTIDASE"/>
    <property type="match status" value="1"/>
</dbReference>
<evidence type="ECO:0000313" key="16">
    <source>
        <dbReference type="Proteomes" id="UP001221413"/>
    </source>
</evidence>
<feature type="chain" id="PRO_5042170735" evidence="11">
    <location>
        <begin position="25"/>
        <end position="878"/>
    </location>
</feature>
<protein>
    <submittedName>
        <fullName evidence="15">Cucumisin</fullName>
    </submittedName>
</protein>
<dbReference type="InterPro" id="IPR034187">
    <property type="entry name" value="Peptidases_S8_5"/>
</dbReference>
<dbReference type="SUPFAM" id="SSF52743">
    <property type="entry name" value="Subtilisin-like"/>
    <property type="match status" value="1"/>
</dbReference>
<evidence type="ECO:0000256" key="11">
    <source>
        <dbReference type="SAM" id="SignalP"/>
    </source>
</evidence>
<dbReference type="InterPro" id="IPR015500">
    <property type="entry name" value="Peptidase_S8_subtilisin-rel"/>
</dbReference>
<dbReference type="InterPro" id="IPR023828">
    <property type="entry name" value="Peptidase_S8_Ser-AS"/>
</dbReference>
<dbReference type="PROSITE" id="PS51892">
    <property type="entry name" value="SUBTILASE"/>
    <property type="match status" value="1"/>
</dbReference>
<feature type="domain" description="PA" evidence="13">
    <location>
        <begin position="378"/>
        <end position="445"/>
    </location>
</feature>
<dbReference type="Pfam" id="PF00082">
    <property type="entry name" value="Peptidase_S8"/>
    <property type="match status" value="1"/>
</dbReference>
<dbReference type="GO" id="GO:0004252">
    <property type="term" value="F:serine-type endopeptidase activity"/>
    <property type="evidence" value="ECO:0007669"/>
    <property type="project" value="UniProtKB-UniRule"/>
</dbReference>
<proteinExistence type="inferred from homology"/>
<evidence type="ECO:0000256" key="2">
    <source>
        <dbReference type="ARBA" id="ARBA00022512"/>
    </source>
</evidence>
<dbReference type="InterPro" id="IPR023827">
    <property type="entry name" value="Peptidase_S8_Asp-AS"/>
</dbReference>
<dbReference type="EMBL" id="JAQGDS010000006">
    <property type="protein sequence ID" value="KAJ6260039.1"/>
    <property type="molecule type" value="Genomic_DNA"/>
</dbReference>
<accession>A0AAD6IWM9</accession>
<dbReference type="PRINTS" id="PR00723">
    <property type="entry name" value="SUBTILISIN"/>
</dbReference>
<evidence type="ECO:0000256" key="1">
    <source>
        <dbReference type="ARBA" id="ARBA00011073"/>
    </source>
</evidence>